<dbReference type="EMBL" id="MU275848">
    <property type="protein sequence ID" value="KAI0052054.1"/>
    <property type="molecule type" value="Genomic_DNA"/>
</dbReference>
<name>A0ACB8S6D9_9AGAM</name>
<proteinExistence type="predicted"/>
<reference evidence="1" key="2">
    <citation type="journal article" date="2022" name="New Phytol.">
        <title>Evolutionary transition to the ectomycorrhizal habit in the genomes of a hyperdiverse lineage of mushroom-forming fungi.</title>
        <authorList>
            <person name="Looney B."/>
            <person name="Miyauchi S."/>
            <person name="Morin E."/>
            <person name="Drula E."/>
            <person name="Courty P.E."/>
            <person name="Kohler A."/>
            <person name="Kuo A."/>
            <person name="LaButti K."/>
            <person name="Pangilinan J."/>
            <person name="Lipzen A."/>
            <person name="Riley R."/>
            <person name="Andreopoulos W."/>
            <person name="He G."/>
            <person name="Johnson J."/>
            <person name="Nolan M."/>
            <person name="Tritt A."/>
            <person name="Barry K.W."/>
            <person name="Grigoriev I.V."/>
            <person name="Nagy L.G."/>
            <person name="Hibbett D."/>
            <person name="Henrissat B."/>
            <person name="Matheny P.B."/>
            <person name="Labbe J."/>
            <person name="Martin F.M."/>
        </authorList>
    </citation>
    <scope>NUCLEOTIDE SEQUENCE</scope>
    <source>
        <strain evidence="1">FP105234-sp</strain>
    </source>
</reference>
<keyword evidence="2" id="KW-1185">Reference proteome</keyword>
<sequence>MPVLSTPFSYRLPQTLAGWPWPRIINPYYEQVKAESRAWFHSFGAFGPKSQDAFDKCDFWLLASLSYPFLDKARLRTGCDLMMLFFVFDEYTDLSHGDDVRVYADMVMDALRNPHTPRPAGEILLGEVARQFWELAVKTATPTAQKRFIDAFTRYTDSVVAEARDRDETHVRSIDEYFKIRRFTIGAEPSYVPMELAMDIPDDVIAHPTVVKLTQLVTDVILLDNDLCSYNKEQANGEELHNILTIVMAELGVDLIGALDWLEKRHAELNEAIIETWNSLPVWNEDIRDNVDEYLLGVVGWVRSNDSWNFESQRYFGTDGLEIQKHRKVTLRPKKAGLGCPVDGNPLQELMI</sequence>
<accession>A0ACB8S6D9</accession>
<evidence type="ECO:0000313" key="1">
    <source>
        <dbReference type="EMBL" id="KAI0052054.1"/>
    </source>
</evidence>
<organism evidence="1 2">
    <name type="scientific">Auriscalpium vulgare</name>
    <dbReference type="NCBI Taxonomy" id="40419"/>
    <lineage>
        <taxon>Eukaryota</taxon>
        <taxon>Fungi</taxon>
        <taxon>Dikarya</taxon>
        <taxon>Basidiomycota</taxon>
        <taxon>Agaricomycotina</taxon>
        <taxon>Agaricomycetes</taxon>
        <taxon>Russulales</taxon>
        <taxon>Auriscalpiaceae</taxon>
        <taxon>Auriscalpium</taxon>
    </lineage>
</organism>
<comment type="caution">
    <text evidence="1">The sequence shown here is derived from an EMBL/GenBank/DDBJ whole genome shotgun (WGS) entry which is preliminary data.</text>
</comment>
<evidence type="ECO:0000313" key="2">
    <source>
        <dbReference type="Proteomes" id="UP000814033"/>
    </source>
</evidence>
<dbReference type="Proteomes" id="UP000814033">
    <property type="component" value="Unassembled WGS sequence"/>
</dbReference>
<protein>
    <submittedName>
        <fullName evidence="1">Terpenoid synthase</fullName>
    </submittedName>
</protein>
<gene>
    <name evidence="1" type="ORF">FA95DRAFT_1602279</name>
</gene>
<reference evidence="1" key="1">
    <citation type="submission" date="2021-02" db="EMBL/GenBank/DDBJ databases">
        <authorList>
            <consortium name="DOE Joint Genome Institute"/>
            <person name="Ahrendt S."/>
            <person name="Looney B.P."/>
            <person name="Miyauchi S."/>
            <person name="Morin E."/>
            <person name="Drula E."/>
            <person name="Courty P.E."/>
            <person name="Chicoki N."/>
            <person name="Fauchery L."/>
            <person name="Kohler A."/>
            <person name="Kuo A."/>
            <person name="Labutti K."/>
            <person name="Pangilinan J."/>
            <person name="Lipzen A."/>
            <person name="Riley R."/>
            <person name="Andreopoulos W."/>
            <person name="He G."/>
            <person name="Johnson J."/>
            <person name="Barry K.W."/>
            <person name="Grigoriev I.V."/>
            <person name="Nagy L."/>
            <person name="Hibbett D."/>
            <person name="Henrissat B."/>
            <person name="Matheny P.B."/>
            <person name="Labbe J."/>
            <person name="Martin F."/>
        </authorList>
    </citation>
    <scope>NUCLEOTIDE SEQUENCE</scope>
    <source>
        <strain evidence="1">FP105234-sp</strain>
    </source>
</reference>